<dbReference type="OrthoDB" id="5391496at2759"/>
<dbReference type="RefSeq" id="XP_018229817.1">
    <property type="nucleotide sequence ID" value="XM_018374072.1"/>
</dbReference>
<dbReference type="eggNOG" id="ENOG502R7C0">
    <property type="taxonomic scope" value="Eukaryota"/>
</dbReference>
<dbReference type="GeneID" id="28940327"/>
<dbReference type="AlphaFoldDB" id="A0A0W4ZQ79"/>
<name>A0A0W4ZQ79_PNEJ7</name>
<sequence length="285" mass="32216">MKFPVNFLLPKGKPDVIGASDLDFTAPLYIQSSCVSVLISIILGRERSILASENFNIKEGKKKSMLILCGYKREKFIHEIIFSYTANKQRTWEDMNEKEELKTSIKTEESFWINDEFSTGSWILAADNIDIIYVPSLRGLRAILSDYHYSSDYSSENILAIWPFLKIHEASGEFSAQGISKTIALAIEASGNKNLIFCDSLSILSPIQLLNSSVKISGISVCSVIKQITVATVLERWISAFWEIAGLDEQGRRYGIWKYCGKCYKVSWKNIENGEISDIEHTQLN</sequence>
<proteinExistence type="predicted"/>
<protein>
    <submittedName>
        <fullName evidence="1">Uncharacterized protein</fullName>
    </submittedName>
</protein>
<keyword evidence="2" id="KW-1185">Reference proteome</keyword>
<evidence type="ECO:0000313" key="1">
    <source>
        <dbReference type="EMBL" id="KTW30526.1"/>
    </source>
</evidence>
<dbReference type="VEuPathDB" id="FungiDB:T551_01809"/>
<accession>A0A0W4ZQ79</accession>
<dbReference type="EMBL" id="LFWA01000007">
    <property type="protein sequence ID" value="KTW30526.1"/>
    <property type="molecule type" value="Genomic_DNA"/>
</dbReference>
<evidence type="ECO:0000313" key="2">
    <source>
        <dbReference type="Proteomes" id="UP000053447"/>
    </source>
</evidence>
<reference evidence="2" key="1">
    <citation type="journal article" date="2016" name="Nat. Commun.">
        <title>Genome analysis of three Pneumocystis species reveals adaptation mechanisms to life exclusively in mammalian hosts.</title>
        <authorList>
            <person name="Ma L."/>
            <person name="Chen Z."/>
            <person name="Huang D.W."/>
            <person name="Kutty G."/>
            <person name="Ishihara M."/>
            <person name="Wang H."/>
            <person name="Abouelleil A."/>
            <person name="Bishop L."/>
            <person name="Davey E."/>
            <person name="Deng R."/>
            <person name="Deng X."/>
            <person name="Fan L."/>
            <person name="Fantoni G."/>
            <person name="Fitzgerald M."/>
            <person name="Gogineni E."/>
            <person name="Goldberg J.M."/>
            <person name="Handley G."/>
            <person name="Hu X."/>
            <person name="Huber C."/>
            <person name="Jiao X."/>
            <person name="Jones K."/>
            <person name="Levin J.Z."/>
            <person name="Liu Y."/>
            <person name="Macdonald P."/>
            <person name="Melnikov A."/>
            <person name="Raley C."/>
            <person name="Sassi M."/>
            <person name="Sherman B.T."/>
            <person name="Song X."/>
            <person name="Sykes S."/>
            <person name="Tran B."/>
            <person name="Walsh L."/>
            <person name="Xia Y."/>
            <person name="Yang J."/>
            <person name="Young S."/>
            <person name="Zeng Q."/>
            <person name="Zheng X."/>
            <person name="Stephens R."/>
            <person name="Nusbaum C."/>
            <person name="Birren B.W."/>
            <person name="Azadi P."/>
            <person name="Lempicki R.A."/>
            <person name="Cuomo C.A."/>
            <person name="Kovacs J.A."/>
        </authorList>
    </citation>
    <scope>NUCLEOTIDE SEQUENCE [LARGE SCALE GENOMIC DNA]</scope>
    <source>
        <strain evidence="2">RU7</strain>
    </source>
</reference>
<gene>
    <name evidence="1" type="ORF">T551_01809</name>
</gene>
<comment type="caution">
    <text evidence="1">The sequence shown here is derived from an EMBL/GenBank/DDBJ whole genome shotgun (WGS) entry which is preliminary data.</text>
</comment>
<dbReference type="Proteomes" id="UP000053447">
    <property type="component" value="Unassembled WGS sequence"/>
</dbReference>
<organism evidence="1 2">
    <name type="scientific">Pneumocystis jirovecii (strain RU7)</name>
    <name type="common">Human pneumocystis pneumonia agent</name>
    <dbReference type="NCBI Taxonomy" id="1408657"/>
    <lineage>
        <taxon>Eukaryota</taxon>
        <taxon>Fungi</taxon>
        <taxon>Dikarya</taxon>
        <taxon>Ascomycota</taxon>
        <taxon>Taphrinomycotina</taxon>
        <taxon>Pneumocystomycetes</taxon>
        <taxon>Pneumocystaceae</taxon>
        <taxon>Pneumocystis</taxon>
    </lineage>
</organism>